<accession>A0A3C1KJQ9</accession>
<dbReference type="EMBL" id="DMND01000052">
    <property type="protein sequence ID" value="HAN26703.1"/>
    <property type="molecule type" value="Genomic_DNA"/>
</dbReference>
<comment type="caution">
    <text evidence="1">The sequence shown here is derived from an EMBL/GenBank/DDBJ whole genome shotgun (WGS) entry which is preliminary data.</text>
</comment>
<sequence>MKSKSVLIVGCGDLGERAGSLLLDAGWSVTGLRRDTSRLPAGFAGLAADYAAADADLSALEALAPDFLLLTLKPAGGGVEGYQAGFTHAVRTVLDGLGSHRPAGILMVSSTRVYAEAEGDWVDDDSALTTDDPAALAIIEAERLLFDSPHPASVVRSSGIYGNPDGFLLRRILRGELCPESPVRYGNRIHRDDLGGLLAWLLQQWAAGVAPAQRMIAVDNNPAPQFEVETWLVQALGLTKWQAGASTPRGGGHKRCRNTALSASGYVLRYPDYRAGYAAVLQARSELAQTGMDNHHEHE</sequence>
<dbReference type="InterPro" id="IPR036291">
    <property type="entry name" value="NAD(P)-bd_dom_sf"/>
</dbReference>
<dbReference type="SUPFAM" id="SSF51735">
    <property type="entry name" value="NAD(P)-binding Rossmann-fold domains"/>
    <property type="match status" value="1"/>
</dbReference>
<dbReference type="Gene3D" id="3.40.50.720">
    <property type="entry name" value="NAD(P)-binding Rossmann-like Domain"/>
    <property type="match status" value="1"/>
</dbReference>
<gene>
    <name evidence="1" type="ORF">DCP75_03085</name>
</gene>
<proteinExistence type="predicted"/>
<name>A0A3C1KJQ9_9GAMM</name>
<dbReference type="STRING" id="1121937.GCA_000423125_02241"/>
<evidence type="ECO:0000313" key="1">
    <source>
        <dbReference type="EMBL" id="HAN26703.1"/>
    </source>
</evidence>
<evidence type="ECO:0000313" key="2">
    <source>
        <dbReference type="Proteomes" id="UP000259273"/>
    </source>
</evidence>
<reference evidence="1 2" key="1">
    <citation type="journal article" date="2018" name="Nat. Biotechnol.">
        <title>A standardized bacterial taxonomy based on genome phylogeny substantially revises the tree of life.</title>
        <authorList>
            <person name="Parks D.H."/>
            <person name="Chuvochina M."/>
            <person name="Waite D.W."/>
            <person name="Rinke C."/>
            <person name="Skarshewski A."/>
            <person name="Chaumeil P.A."/>
            <person name="Hugenholtz P."/>
        </authorList>
    </citation>
    <scope>NUCLEOTIDE SEQUENCE [LARGE SCALE GENOMIC DNA]</scope>
    <source>
        <strain evidence="1">UBA9158</strain>
    </source>
</reference>
<protein>
    <submittedName>
        <fullName evidence="1">Epimerase</fullName>
    </submittedName>
</protein>
<organism evidence="1 2">
    <name type="scientific">Haliea salexigens</name>
    <dbReference type="NCBI Taxonomy" id="287487"/>
    <lineage>
        <taxon>Bacteria</taxon>
        <taxon>Pseudomonadati</taxon>
        <taxon>Pseudomonadota</taxon>
        <taxon>Gammaproteobacteria</taxon>
        <taxon>Cellvibrionales</taxon>
        <taxon>Halieaceae</taxon>
        <taxon>Haliea</taxon>
    </lineage>
</organism>
<dbReference type="Proteomes" id="UP000259273">
    <property type="component" value="Unassembled WGS sequence"/>
</dbReference>
<dbReference type="AlphaFoldDB" id="A0A3C1KJQ9"/>